<comment type="caution">
    <text evidence="11">The sequence shown here is derived from an EMBL/GenBank/DDBJ whole genome shotgun (WGS) entry which is preliminary data.</text>
</comment>
<evidence type="ECO:0000256" key="4">
    <source>
        <dbReference type="ARBA" id="ARBA00022821"/>
    </source>
</evidence>
<protein>
    <recommendedName>
        <fullName evidence="13">Disease resistance RPP13-like protein 1</fullName>
    </recommendedName>
</protein>
<dbReference type="InterPro" id="IPR056789">
    <property type="entry name" value="LRR_R13L1-DRL21"/>
</dbReference>
<dbReference type="Pfam" id="PF00931">
    <property type="entry name" value="NB-ARC"/>
    <property type="match status" value="1"/>
</dbReference>
<dbReference type="InterPro" id="IPR002182">
    <property type="entry name" value="NB-ARC"/>
</dbReference>
<dbReference type="Gene3D" id="1.10.10.10">
    <property type="entry name" value="Winged helix-like DNA-binding domain superfamily/Winged helix DNA-binding domain"/>
    <property type="match status" value="1"/>
</dbReference>
<dbReference type="FunFam" id="1.10.10.10:FF:000322">
    <property type="entry name" value="Probable disease resistance protein At1g63360"/>
    <property type="match status" value="1"/>
</dbReference>
<feature type="coiled-coil region" evidence="6">
    <location>
        <begin position="35"/>
        <end position="86"/>
    </location>
</feature>
<gene>
    <name evidence="11" type="ORF">Ddye_027312</name>
</gene>
<evidence type="ECO:0000256" key="5">
    <source>
        <dbReference type="ARBA" id="ARBA00022840"/>
    </source>
</evidence>
<keyword evidence="12" id="KW-1185">Reference proteome</keyword>
<dbReference type="CDD" id="cd14798">
    <property type="entry name" value="RX-CC_like"/>
    <property type="match status" value="1"/>
</dbReference>
<dbReference type="InterPro" id="IPR038005">
    <property type="entry name" value="RX-like_CC"/>
</dbReference>
<dbReference type="GO" id="GO:0006952">
    <property type="term" value="P:defense response"/>
    <property type="evidence" value="ECO:0007669"/>
    <property type="project" value="UniProtKB-KW"/>
</dbReference>
<evidence type="ECO:0000256" key="6">
    <source>
        <dbReference type="SAM" id="Coils"/>
    </source>
</evidence>
<evidence type="ECO:0000259" key="7">
    <source>
        <dbReference type="Pfam" id="PF00931"/>
    </source>
</evidence>
<evidence type="ECO:0000256" key="3">
    <source>
        <dbReference type="ARBA" id="ARBA00022741"/>
    </source>
</evidence>
<evidence type="ECO:0000313" key="12">
    <source>
        <dbReference type="Proteomes" id="UP001280121"/>
    </source>
</evidence>
<dbReference type="PANTHER" id="PTHR36766">
    <property type="entry name" value="PLANT BROAD-SPECTRUM MILDEW RESISTANCE PROTEIN RPW8"/>
    <property type="match status" value="1"/>
</dbReference>
<sequence>MAELIVSPVLQVLLEKLVSGELLKFATQEGVREKLKKWERTLKIIKALLIDAEDKQLTNEAVKMWLEDLQDLAYDAEDILDEYATEALRRKLKIQDHQAATTSRARKLIPACCIGFTPSALWADFSMRSKIDDITSRLDDLCGQRTQLGLVEIAGGRSTTASLKRPPTSSLQTELDVYGRDEDIAKILKMVLTDEPSDANNFGVISIVGMGGLGKTTLAQEVYNHQSSKGFNPKAWVCVSDDFDVIRISMAILESITGYSCDLKDLDAVQNQLKEKVGGRKFLIVLDDVWSEDYSKWAILRSPFMVGAHGSKIIVTTRHERVAFKMGRPTECHRLKLLSGNDCWSLFGKHAFDNGVMGAELSKLIRQKVIEKCSGLPLVAKTLGGLLRSEERDKWLDILNSRLWELLDESEIPAALQISYHHLPSHLKRCFAYCAILPKDYEFEETELVFLWMAEGLIQQSSTKEQLKDLGGKYFGDLLSRSIFQISSSNGSKCTMHDLINDLAQKVSRKQSFKLEDKQESNNLSTISQKTRYVSYICHEYNDKRRFKVFNDALHLRMHLSVPPINNNRVTTCYISNTVVSDLLSRFKRLRVLSLQKYSIIELPDSIENLRLLRYLNLSDSEIRSLPESVNSMCNLQTLLLRNCRKFKKWPSYMGNLIYLHHLDILGASSIKEMPFGVRKWECLQTLSNFIVGKGSGSNLKDLNDLKLLCGELYISRLENVTHFPDFGKVILSDKKDLKVLLLEWGSRFDESWDEKVDKKILDMLRPHQNLEKLTIKSYGGTKFSTWVGDSSFSKMTALKLDGCMKCIILPSLGLLSSLKNLTLEGMKGIKSIGFEFYGEGWSKPFLSLETLSFKDLEAWECWNPVKENESFPKLQELSIVNCSKLSERLPNNLCSSKKLAIHSCEQLVVSLSSIPMLCELEIDKCKKIVWSSSAYCESLESITLSNISDFSDWSWLEFKKVESLKIEGCKELIELWQNEIFLEKPPQGFHSLISPRKLDFTNCNTLTTLLEGIKQKNTQVEELRIERCDSLNFVFRGQLPQSLKKLRIENCEKLQCLLDDNEDTSTSLCCADDDVDTSTSHHLQDLNIRDCPSLTCLPSVHQLPATLTRLTISNCSKLTTLSSGQLYVSLKHLKIDSCSDLTALLPQGQLPETLETLEINSCPKLESIVENFYNNKALYDIFIRYCGHLISFPEGLETLSSLLRLYMVDCRGFSSFPKGRFPDSNLAVIVNECEKLDALPSGIHNLYSLRILDCPNIRLSKEGLQAKLRGLSIGVAQYKALMELGLHNLTSLTDLRISGQLDGESLQEEDMRITLPRSLNHLLIRNFPNLKYLSFKDFEHLPSLESLRIWNCPELTSLPSLPPSLLKLYINECPLLKEACKRGKGKEWSKMADIPQVLIDGKFIYEPEETSEN</sequence>
<feature type="domain" description="R13L1/DRL21-like LRR repeat region" evidence="10">
    <location>
        <begin position="700"/>
        <end position="827"/>
    </location>
</feature>
<dbReference type="InterPro" id="IPR058922">
    <property type="entry name" value="WHD_DRP"/>
</dbReference>
<dbReference type="InterPro" id="IPR041118">
    <property type="entry name" value="Rx_N"/>
</dbReference>
<dbReference type="Pfam" id="PF18052">
    <property type="entry name" value="Rx_N"/>
    <property type="match status" value="1"/>
</dbReference>
<evidence type="ECO:0000256" key="2">
    <source>
        <dbReference type="ARBA" id="ARBA00022737"/>
    </source>
</evidence>
<feature type="domain" description="NB-ARC" evidence="7">
    <location>
        <begin position="199"/>
        <end position="354"/>
    </location>
</feature>
<dbReference type="Pfam" id="PF23559">
    <property type="entry name" value="WHD_DRP"/>
    <property type="match status" value="1"/>
</dbReference>
<dbReference type="InterPro" id="IPR036388">
    <property type="entry name" value="WH-like_DNA-bd_sf"/>
</dbReference>
<name>A0AAD9TNV7_9ROSI</name>
<dbReference type="FunFam" id="3.40.50.300:FF:001091">
    <property type="entry name" value="Probable disease resistance protein At1g61300"/>
    <property type="match status" value="1"/>
</dbReference>
<dbReference type="Gene3D" id="3.40.50.300">
    <property type="entry name" value="P-loop containing nucleotide triphosphate hydrolases"/>
    <property type="match status" value="1"/>
</dbReference>
<keyword evidence="3" id="KW-0547">Nucleotide-binding</keyword>
<dbReference type="EMBL" id="JANJYI010000008">
    <property type="protein sequence ID" value="KAK2639517.1"/>
    <property type="molecule type" value="Genomic_DNA"/>
</dbReference>
<dbReference type="Gene3D" id="3.80.10.10">
    <property type="entry name" value="Ribonuclease Inhibitor"/>
    <property type="match status" value="4"/>
</dbReference>
<evidence type="ECO:0000256" key="1">
    <source>
        <dbReference type="ARBA" id="ARBA00022614"/>
    </source>
</evidence>
<evidence type="ECO:0000259" key="10">
    <source>
        <dbReference type="Pfam" id="PF25019"/>
    </source>
</evidence>
<dbReference type="Pfam" id="PF25019">
    <property type="entry name" value="LRR_R13L1-DRL21"/>
    <property type="match status" value="1"/>
</dbReference>
<evidence type="ECO:0000259" key="8">
    <source>
        <dbReference type="Pfam" id="PF18052"/>
    </source>
</evidence>
<organism evidence="11 12">
    <name type="scientific">Dipteronia dyeriana</name>
    <dbReference type="NCBI Taxonomy" id="168575"/>
    <lineage>
        <taxon>Eukaryota</taxon>
        <taxon>Viridiplantae</taxon>
        <taxon>Streptophyta</taxon>
        <taxon>Embryophyta</taxon>
        <taxon>Tracheophyta</taxon>
        <taxon>Spermatophyta</taxon>
        <taxon>Magnoliopsida</taxon>
        <taxon>eudicotyledons</taxon>
        <taxon>Gunneridae</taxon>
        <taxon>Pentapetalae</taxon>
        <taxon>rosids</taxon>
        <taxon>malvids</taxon>
        <taxon>Sapindales</taxon>
        <taxon>Sapindaceae</taxon>
        <taxon>Hippocastanoideae</taxon>
        <taxon>Acereae</taxon>
        <taxon>Dipteronia</taxon>
    </lineage>
</organism>
<keyword evidence="2" id="KW-0677">Repeat</keyword>
<dbReference type="PANTHER" id="PTHR36766:SF51">
    <property type="entry name" value="DISEASE RESISTANCE RPP13-LIKE PROTEIN 1"/>
    <property type="match status" value="1"/>
</dbReference>
<dbReference type="InterPro" id="IPR027417">
    <property type="entry name" value="P-loop_NTPase"/>
</dbReference>
<dbReference type="Proteomes" id="UP001280121">
    <property type="component" value="Unassembled WGS sequence"/>
</dbReference>
<keyword evidence="1" id="KW-0433">Leucine-rich repeat</keyword>
<dbReference type="PRINTS" id="PR00364">
    <property type="entry name" value="DISEASERSIST"/>
</dbReference>
<accession>A0AAD9TNV7</accession>
<dbReference type="GO" id="GO:0005524">
    <property type="term" value="F:ATP binding"/>
    <property type="evidence" value="ECO:0007669"/>
    <property type="project" value="UniProtKB-KW"/>
</dbReference>
<proteinExistence type="predicted"/>
<reference evidence="11" key="1">
    <citation type="journal article" date="2023" name="Plant J.">
        <title>Genome sequences and population genomics provide insights into the demographic history, inbreeding, and mutation load of two 'living fossil' tree species of Dipteronia.</title>
        <authorList>
            <person name="Feng Y."/>
            <person name="Comes H.P."/>
            <person name="Chen J."/>
            <person name="Zhu S."/>
            <person name="Lu R."/>
            <person name="Zhang X."/>
            <person name="Li P."/>
            <person name="Qiu J."/>
            <person name="Olsen K.M."/>
            <person name="Qiu Y."/>
        </authorList>
    </citation>
    <scope>NUCLEOTIDE SEQUENCE</scope>
    <source>
        <strain evidence="11">KIB01</strain>
    </source>
</reference>
<keyword evidence="4" id="KW-0611">Plant defense</keyword>
<dbReference type="SUPFAM" id="SSF52540">
    <property type="entry name" value="P-loop containing nucleoside triphosphate hydrolases"/>
    <property type="match status" value="1"/>
</dbReference>
<keyword evidence="5" id="KW-0067">ATP-binding</keyword>
<evidence type="ECO:0000313" key="11">
    <source>
        <dbReference type="EMBL" id="KAK2639517.1"/>
    </source>
</evidence>
<keyword evidence="6" id="KW-0175">Coiled coil</keyword>
<dbReference type="InterPro" id="IPR032675">
    <property type="entry name" value="LRR_dom_sf"/>
</dbReference>
<evidence type="ECO:0000259" key="9">
    <source>
        <dbReference type="Pfam" id="PF23559"/>
    </source>
</evidence>
<dbReference type="SUPFAM" id="SSF52058">
    <property type="entry name" value="L domain-like"/>
    <property type="match status" value="2"/>
</dbReference>
<feature type="domain" description="Disease resistance N-terminal" evidence="8">
    <location>
        <begin position="5"/>
        <end position="95"/>
    </location>
</feature>
<feature type="domain" description="Disease resistance protein winged helix" evidence="9">
    <location>
        <begin position="436"/>
        <end position="504"/>
    </location>
</feature>
<evidence type="ECO:0008006" key="13">
    <source>
        <dbReference type="Google" id="ProtNLM"/>
    </source>
</evidence>
<dbReference type="Gene3D" id="1.20.5.4130">
    <property type="match status" value="1"/>
</dbReference>
<dbReference type="GO" id="GO:0043531">
    <property type="term" value="F:ADP binding"/>
    <property type="evidence" value="ECO:0007669"/>
    <property type="project" value="InterPro"/>
</dbReference>
<dbReference type="GO" id="GO:0051707">
    <property type="term" value="P:response to other organism"/>
    <property type="evidence" value="ECO:0007669"/>
    <property type="project" value="UniProtKB-ARBA"/>
</dbReference>